<evidence type="ECO:0000313" key="2">
    <source>
        <dbReference type="Proteomes" id="UP000789920"/>
    </source>
</evidence>
<name>A0ACA9RE54_9GLOM</name>
<dbReference type="EMBL" id="CAJVQC010050636">
    <property type="protein sequence ID" value="CAG8789330.1"/>
    <property type="molecule type" value="Genomic_DNA"/>
</dbReference>
<proteinExistence type="predicted"/>
<keyword evidence="2" id="KW-1185">Reference proteome</keyword>
<sequence length="107" mass="11705">YVILELSSPAITQQMKFNTVFSPPAYTAQTFTAPTYTAPTVPTYTASTAPFTMPTSTVPQQQVILIAGNTSTLPLSDGAQNTQMISIDPSQLNQILAVTQQRRYQQY</sequence>
<protein>
    <submittedName>
        <fullName evidence="1">62_t:CDS:1</fullName>
    </submittedName>
</protein>
<gene>
    <name evidence="1" type="ORF">RPERSI_LOCUS18868</name>
</gene>
<comment type="caution">
    <text evidence="1">The sequence shown here is derived from an EMBL/GenBank/DDBJ whole genome shotgun (WGS) entry which is preliminary data.</text>
</comment>
<feature type="non-terminal residue" evidence="1">
    <location>
        <position position="1"/>
    </location>
</feature>
<evidence type="ECO:0000313" key="1">
    <source>
        <dbReference type="EMBL" id="CAG8789330.1"/>
    </source>
</evidence>
<organism evidence="1 2">
    <name type="scientific">Racocetra persica</name>
    <dbReference type="NCBI Taxonomy" id="160502"/>
    <lineage>
        <taxon>Eukaryota</taxon>
        <taxon>Fungi</taxon>
        <taxon>Fungi incertae sedis</taxon>
        <taxon>Mucoromycota</taxon>
        <taxon>Glomeromycotina</taxon>
        <taxon>Glomeromycetes</taxon>
        <taxon>Diversisporales</taxon>
        <taxon>Gigasporaceae</taxon>
        <taxon>Racocetra</taxon>
    </lineage>
</organism>
<reference evidence="1" key="1">
    <citation type="submission" date="2021-06" db="EMBL/GenBank/DDBJ databases">
        <authorList>
            <person name="Kallberg Y."/>
            <person name="Tangrot J."/>
            <person name="Rosling A."/>
        </authorList>
    </citation>
    <scope>NUCLEOTIDE SEQUENCE</scope>
    <source>
        <strain evidence="1">MA461A</strain>
    </source>
</reference>
<accession>A0ACA9RE54</accession>
<dbReference type="Proteomes" id="UP000789920">
    <property type="component" value="Unassembled WGS sequence"/>
</dbReference>